<dbReference type="SUPFAM" id="SSF159888">
    <property type="entry name" value="YdhG-like"/>
    <property type="match status" value="1"/>
</dbReference>
<comment type="caution">
    <text evidence="2">The sequence shown here is derived from an EMBL/GenBank/DDBJ whole genome shotgun (WGS) entry which is preliminary data.</text>
</comment>
<dbReference type="EMBL" id="JBHUOZ010000001">
    <property type="protein sequence ID" value="MFD2918431.1"/>
    <property type="molecule type" value="Genomic_DNA"/>
</dbReference>
<dbReference type="RefSeq" id="WP_386094545.1">
    <property type="nucleotide sequence ID" value="NZ_JBHUOZ010000001.1"/>
</dbReference>
<dbReference type="InterPro" id="IPR014922">
    <property type="entry name" value="YdhG-like"/>
</dbReference>
<evidence type="ECO:0000313" key="3">
    <source>
        <dbReference type="Proteomes" id="UP001597511"/>
    </source>
</evidence>
<proteinExistence type="predicted"/>
<feature type="domain" description="YdhG-like" evidence="1">
    <location>
        <begin position="19"/>
        <end position="111"/>
    </location>
</feature>
<dbReference type="Proteomes" id="UP001597511">
    <property type="component" value="Unassembled WGS sequence"/>
</dbReference>
<accession>A0ABW6A0Q4</accession>
<dbReference type="Gene3D" id="3.90.1150.200">
    <property type="match status" value="1"/>
</dbReference>
<reference evidence="3" key="1">
    <citation type="journal article" date="2019" name="Int. J. Syst. Evol. Microbiol.">
        <title>The Global Catalogue of Microorganisms (GCM) 10K type strain sequencing project: providing services to taxonomists for standard genome sequencing and annotation.</title>
        <authorList>
            <consortium name="The Broad Institute Genomics Platform"/>
            <consortium name="The Broad Institute Genome Sequencing Center for Infectious Disease"/>
            <person name="Wu L."/>
            <person name="Ma J."/>
        </authorList>
    </citation>
    <scope>NUCLEOTIDE SEQUENCE [LARGE SCALE GENOMIC DNA]</scope>
    <source>
        <strain evidence="3">KCTC 23299</strain>
    </source>
</reference>
<name>A0ABW6A0Q4_9BACT</name>
<evidence type="ECO:0000259" key="1">
    <source>
        <dbReference type="Pfam" id="PF08818"/>
    </source>
</evidence>
<sequence length="116" mass="13791">MKQVDDFFNDLTEPNKSFLLALKHIVQQHIPQLQLSIKYGLPFFTINGRLFCYFWTHKKFNHQPYISFMDGHRMQHPALLQEKRVRAKIFLMDPLADIPLTTVKQLLNEAIAFYKL</sequence>
<organism evidence="2 3">
    <name type="scientific">Terrimonas rubra</name>
    <dbReference type="NCBI Taxonomy" id="1035890"/>
    <lineage>
        <taxon>Bacteria</taxon>
        <taxon>Pseudomonadati</taxon>
        <taxon>Bacteroidota</taxon>
        <taxon>Chitinophagia</taxon>
        <taxon>Chitinophagales</taxon>
        <taxon>Chitinophagaceae</taxon>
        <taxon>Terrimonas</taxon>
    </lineage>
</organism>
<dbReference type="Pfam" id="PF08818">
    <property type="entry name" value="DUF1801"/>
    <property type="match status" value="1"/>
</dbReference>
<evidence type="ECO:0000313" key="2">
    <source>
        <dbReference type="EMBL" id="MFD2918431.1"/>
    </source>
</evidence>
<keyword evidence="3" id="KW-1185">Reference proteome</keyword>
<gene>
    <name evidence="2" type="ORF">ACFS6H_01845</name>
</gene>
<protein>
    <submittedName>
        <fullName evidence="2">DUF1801 domain-containing protein</fullName>
    </submittedName>
</protein>